<reference evidence="1" key="1">
    <citation type="submission" date="2018-05" db="EMBL/GenBank/DDBJ databases">
        <authorList>
            <person name="Lanie J.A."/>
            <person name="Ng W.-L."/>
            <person name="Kazmierczak K.M."/>
            <person name="Andrzejewski T.M."/>
            <person name="Davidsen T.M."/>
            <person name="Wayne K.J."/>
            <person name="Tettelin H."/>
            <person name="Glass J.I."/>
            <person name="Rusch D."/>
            <person name="Podicherti R."/>
            <person name="Tsui H.-C.T."/>
            <person name="Winkler M.E."/>
        </authorList>
    </citation>
    <scope>NUCLEOTIDE SEQUENCE</scope>
</reference>
<dbReference type="GO" id="GO:0030246">
    <property type="term" value="F:carbohydrate binding"/>
    <property type="evidence" value="ECO:0007669"/>
    <property type="project" value="InterPro"/>
</dbReference>
<dbReference type="Gene3D" id="2.60.40.680">
    <property type="match status" value="1"/>
</dbReference>
<protein>
    <recommendedName>
        <fullName evidence="2">Cohesin domain-containing protein</fullName>
    </recommendedName>
</protein>
<name>A0A382P673_9ZZZZ</name>
<sequence length="149" mass="15747">MRPAGLAALLIFLGLLTEPLMAAQLQLRHASAGVSQTTILVGDMIDVEVWVDSEGDEISGAAIFLTFDEDVFEIVDEDKEPAVAGFQPFAQGGFLANGEVFRNVRLEADDPAASPLGEQMDYSVVRASDSGTGRVASFSLRAKAPSATT</sequence>
<feature type="non-terminal residue" evidence="1">
    <location>
        <position position="149"/>
    </location>
</feature>
<organism evidence="1">
    <name type="scientific">marine metagenome</name>
    <dbReference type="NCBI Taxonomy" id="408172"/>
    <lineage>
        <taxon>unclassified sequences</taxon>
        <taxon>metagenomes</taxon>
        <taxon>ecological metagenomes</taxon>
    </lineage>
</organism>
<dbReference type="AlphaFoldDB" id="A0A382P673"/>
<proteinExistence type="predicted"/>
<evidence type="ECO:0000313" key="1">
    <source>
        <dbReference type="EMBL" id="SVC68806.1"/>
    </source>
</evidence>
<evidence type="ECO:0008006" key="2">
    <source>
        <dbReference type="Google" id="ProtNLM"/>
    </source>
</evidence>
<gene>
    <name evidence="1" type="ORF">METZ01_LOCUS321660</name>
</gene>
<dbReference type="EMBL" id="UINC01105114">
    <property type="protein sequence ID" value="SVC68806.1"/>
    <property type="molecule type" value="Genomic_DNA"/>
</dbReference>
<dbReference type="InterPro" id="IPR008965">
    <property type="entry name" value="CBM2/CBM3_carb-bd_dom_sf"/>
</dbReference>
<dbReference type="SUPFAM" id="SSF49384">
    <property type="entry name" value="Carbohydrate-binding domain"/>
    <property type="match status" value="1"/>
</dbReference>
<accession>A0A382P673</accession>